<dbReference type="EMBL" id="CP136137">
    <property type="protein sequence ID" value="WYY08044.1"/>
    <property type="molecule type" value="Genomic_DNA"/>
</dbReference>
<dbReference type="Gene3D" id="3.40.50.1980">
    <property type="entry name" value="Nitrogenase molybdenum iron protein domain"/>
    <property type="match status" value="2"/>
</dbReference>
<name>A0ABZ2U2W8_9ACTN</name>
<accession>A0ABZ2U2W8</accession>
<dbReference type="PANTHER" id="PTHR30535:SF34">
    <property type="entry name" value="MOLYBDATE-BINDING PROTEIN MOLA"/>
    <property type="match status" value="1"/>
</dbReference>
<dbReference type="Pfam" id="PF01497">
    <property type="entry name" value="Peripla_BP_2"/>
    <property type="match status" value="1"/>
</dbReference>
<dbReference type="Gene3D" id="1.20.58.2180">
    <property type="match status" value="1"/>
</dbReference>
<dbReference type="PROSITE" id="PS50983">
    <property type="entry name" value="FE_B12_PBP"/>
    <property type="match status" value="1"/>
</dbReference>
<sequence>MISKSERRQPSLDLSAPGAASISRRSLLRGAGLGVMALALGACSSRETVDGGGGGAGKQIAVTDMRGIEAQLSGPVERIATAVIPAPAMIAAVDGGYDRIVGINESTKASNRQGIFEEMFPESANSTVIAPSSFVPNVETIVKLDPDVVFQWSDRGDDLIDPIEAAGYPVLGLVYGTQADLEAWISIFGEVLDKPDRSREILEWMHAEEASLREKTRGQDKTVRTLHLKQSGEGYAARNSTTYEHYWITLAGGENVAADLVGADSTVSAEQLIEWDPEVITLGGFDERTPHEVYGDPALASISAIRNKRVYKAPIGAYRWEVPCAESPLMWRWATKILHPDLDLGDLRAETAARLKQLYNYQVSSEQIDRILRVDLNGPSADYAVFRA</sequence>
<evidence type="ECO:0000313" key="4">
    <source>
        <dbReference type="Proteomes" id="UP001479933"/>
    </source>
</evidence>
<dbReference type="RefSeq" id="WP_204700981.1">
    <property type="nucleotide sequence ID" value="NZ_CP136137.1"/>
</dbReference>
<dbReference type="InterPro" id="IPR002491">
    <property type="entry name" value="ABC_transptr_periplasmic_BD"/>
</dbReference>
<comment type="similarity">
    <text evidence="1">Belongs to the bacterial solute-binding protein 8 family.</text>
</comment>
<protein>
    <submittedName>
        <fullName evidence="3">ABC transporter substrate-binding protein</fullName>
    </submittedName>
</protein>
<dbReference type="SUPFAM" id="SSF53807">
    <property type="entry name" value="Helical backbone' metal receptor"/>
    <property type="match status" value="1"/>
</dbReference>
<dbReference type="PANTHER" id="PTHR30535">
    <property type="entry name" value="VITAMIN B12-BINDING PROTEIN"/>
    <property type="match status" value="1"/>
</dbReference>
<keyword evidence="4" id="KW-1185">Reference proteome</keyword>
<dbReference type="InterPro" id="IPR050902">
    <property type="entry name" value="ABC_Transporter_SBP"/>
</dbReference>
<dbReference type="PROSITE" id="PS51318">
    <property type="entry name" value="TAT"/>
    <property type="match status" value="1"/>
</dbReference>
<dbReference type="Proteomes" id="UP001479933">
    <property type="component" value="Chromosome"/>
</dbReference>
<dbReference type="InterPro" id="IPR006311">
    <property type="entry name" value="TAT_signal"/>
</dbReference>
<evidence type="ECO:0000259" key="2">
    <source>
        <dbReference type="PROSITE" id="PS50983"/>
    </source>
</evidence>
<organism evidence="3 4">
    <name type="scientific">Gordonia hydrophobica</name>
    <dbReference type="NCBI Taxonomy" id="40516"/>
    <lineage>
        <taxon>Bacteria</taxon>
        <taxon>Bacillati</taxon>
        <taxon>Actinomycetota</taxon>
        <taxon>Actinomycetes</taxon>
        <taxon>Mycobacteriales</taxon>
        <taxon>Gordoniaceae</taxon>
        <taxon>Gordonia</taxon>
    </lineage>
</organism>
<evidence type="ECO:0000313" key="3">
    <source>
        <dbReference type="EMBL" id="WYY08044.1"/>
    </source>
</evidence>
<gene>
    <name evidence="3" type="ORF">RVF87_02875</name>
</gene>
<reference evidence="3 4" key="1">
    <citation type="journal article" date="2023" name="Virus Evol.">
        <title>Computational host range prediction-The good, the bad, and the ugly.</title>
        <authorList>
            <person name="Howell A.A."/>
            <person name="Versoza C.J."/>
            <person name="Pfeifer S.P."/>
        </authorList>
    </citation>
    <scope>NUCLEOTIDE SEQUENCE [LARGE SCALE GENOMIC DNA]</scope>
    <source>
        <strain evidence="3 4">1610/1b</strain>
    </source>
</reference>
<evidence type="ECO:0000256" key="1">
    <source>
        <dbReference type="ARBA" id="ARBA00008814"/>
    </source>
</evidence>
<proteinExistence type="inferred from homology"/>
<feature type="domain" description="Fe/B12 periplasmic-binding" evidence="2">
    <location>
        <begin position="78"/>
        <end position="342"/>
    </location>
</feature>